<dbReference type="Proteomes" id="UP000199705">
    <property type="component" value="Unassembled WGS sequence"/>
</dbReference>
<keyword evidence="4" id="KW-1185">Reference proteome</keyword>
<proteinExistence type="predicted"/>
<reference evidence="4" key="1">
    <citation type="submission" date="2016-10" db="EMBL/GenBank/DDBJ databases">
        <authorList>
            <person name="Varghese N."/>
            <person name="Submissions S."/>
        </authorList>
    </citation>
    <scope>NUCLEOTIDE SEQUENCE [LARGE SCALE GENOMIC DNA]</scope>
    <source>
        <strain evidence="4">Gh-67</strain>
    </source>
</reference>
<dbReference type="InterPro" id="IPR011032">
    <property type="entry name" value="GroES-like_sf"/>
</dbReference>
<keyword evidence="1" id="KW-0560">Oxidoreductase</keyword>
<dbReference type="PANTHER" id="PTHR11695:SF294">
    <property type="entry name" value="RETICULON-4-INTERACTING PROTEIN 1, MITOCHONDRIAL"/>
    <property type="match status" value="1"/>
</dbReference>
<evidence type="ECO:0000259" key="2">
    <source>
        <dbReference type="SMART" id="SM00829"/>
    </source>
</evidence>
<dbReference type="AlphaFoldDB" id="A0A1G8AZZ7"/>
<accession>A0A1G8AZZ7</accession>
<feature type="domain" description="Enoyl reductase (ER)" evidence="2">
    <location>
        <begin position="15"/>
        <end position="331"/>
    </location>
</feature>
<dbReference type="Pfam" id="PF13602">
    <property type="entry name" value="ADH_zinc_N_2"/>
    <property type="match status" value="1"/>
</dbReference>
<dbReference type="SUPFAM" id="SSF50129">
    <property type="entry name" value="GroES-like"/>
    <property type="match status" value="1"/>
</dbReference>
<dbReference type="GO" id="GO:0008270">
    <property type="term" value="F:zinc ion binding"/>
    <property type="evidence" value="ECO:0007669"/>
    <property type="project" value="InterPro"/>
</dbReference>
<dbReference type="Pfam" id="PF08240">
    <property type="entry name" value="ADH_N"/>
    <property type="match status" value="1"/>
</dbReference>
<dbReference type="PANTHER" id="PTHR11695">
    <property type="entry name" value="ALCOHOL DEHYDROGENASE RELATED"/>
    <property type="match status" value="1"/>
</dbReference>
<dbReference type="InterPro" id="IPR036291">
    <property type="entry name" value="NAD(P)-bd_dom_sf"/>
</dbReference>
<organism evidence="3 4">
    <name type="scientific">Mucilaginibacter gossypii</name>
    <dbReference type="NCBI Taxonomy" id="551996"/>
    <lineage>
        <taxon>Bacteria</taxon>
        <taxon>Pseudomonadati</taxon>
        <taxon>Bacteroidota</taxon>
        <taxon>Sphingobacteriia</taxon>
        <taxon>Sphingobacteriales</taxon>
        <taxon>Sphingobacteriaceae</taxon>
        <taxon>Mucilaginibacter</taxon>
    </lineage>
</organism>
<dbReference type="SMART" id="SM00829">
    <property type="entry name" value="PKS_ER"/>
    <property type="match status" value="1"/>
</dbReference>
<dbReference type="RefSeq" id="WP_218134435.1">
    <property type="nucleotide sequence ID" value="NZ_FNCG01000008.1"/>
</dbReference>
<dbReference type="PROSITE" id="PS01162">
    <property type="entry name" value="QOR_ZETA_CRYSTAL"/>
    <property type="match status" value="1"/>
</dbReference>
<dbReference type="InterPro" id="IPR050700">
    <property type="entry name" value="YIM1/Zinc_Alcohol_DH_Fams"/>
</dbReference>
<dbReference type="Gene3D" id="3.40.50.720">
    <property type="entry name" value="NAD(P)-binding Rossmann-like Domain"/>
    <property type="match status" value="1"/>
</dbReference>
<evidence type="ECO:0000313" key="3">
    <source>
        <dbReference type="EMBL" id="SDH26343.1"/>
    </source>
</evidence>
<dbReference type="Gene3D" id="3.90.180.10">
    <property type="entry name" value="Medium-chain alcohol dehydrogenases, catalytic domain"/>
    <property type="match status" value="1"/>
</dbReference>
<evidence type="ECO:0000313" key="4">
    <source>
        <dbReference type="Proteomes" id="UP000199705"/>
    </source>
</evidence>
<dbReference type="STRING" id="551996.SAMN05192573_10824"/>
<dbReference type="SUPFAM" id="SSF51735">
    <property type="entry name" value="NAD(P)-binding Rossmann-fold domains"/>
    <property type="match status" value="1"/>
</dbReference>
<dbReference type="InterPro" id="IPR002364">
    <property type="entry name" value="Quin_OxRdtase/zeta-crystal_CS"/>
</dbReference>
<dbReference type="EMBL" id="FNCG01000008">
    <property type="protein sequence ID" value="SDH26343.1"/>
    <property type="molecule type" value="Genomic_DNA"/>
</dbReference>
<dbReference type="GO" id="GO:0016491">
    <property type="term" value="F:oxidoreductase activity"/>
    <property type="evidence" value="ECO:0007669"/>
    <property type="project" value="UniProtKB-KW"/>
</dbReference>
<name>A0A1G8AZZ7_9SPHI</name>
<gene>
    <name evidence="3" type="ORF">SAMN05192573_10824</name>
</gene>
<sequence>METQNTTMQALIAPEANAPFTITAVDRPIASKGQVLVRIIASGVSVLDNKIRTGKGGHARQPLPAILGMDFAGIVEAVGADVNTFKPGDEVYGLAGGIGGLQGTYSEYAAFDADLLAIKTSHLSFRQAASMPLNFITAWEGLVDRANVHEGQKVLVHGGAGGVGHLAVQVAKAFGADVYATGSAAQQQYIESIGATFIDYRATTVDEYVNNYTNGEGFDIVYDTLGGATLDASFNAVRYYTGHVVSCLGWGEHKLAPLSFRGATYSGVFTLMPMLTGRGRKHHGEIMQEATKLVEAGKIVPLVDERTFTLATANQAHEILENGKANGKLVIDVAE</sequence>
<dbReference type="InterPro" id="IPR020843">
    <property type="entry name" value="ER"/>
</dbReference>
<evidence type="ECO:0000256" key="1">
    <source>
        <dbReference type="ARBA" id="ARBA00023002"/>
    </source>
</evidence>
<protein>
    <submittedName>
        <fullName evidence="3">NADPH:quinone reductase</fullName>
    </submittedName>
</protein>
<dbReference type="InterPro" id="IPR013154">
    <property type="entry name" value="ADH-like_N"/>
</dbReference>
<dbReference type="CDD" id="cd08272">
    <property type="entry name" value="MDR6"/>
    <property type="match status" value="1"/>
</dbReference>